<evidence type="ECO:0000256" key="5">
    <source>
        <dbReference type="RuleBase" id="RU000461"/>
    </source>
</evidence>
<keyword evidence="7" id="KW-1185">Reference proteome</keyword>
<keyword evidence="4 5" id="KW-0503">Monooxygenase</keyword>
<dbReference type="Pfam" id="PF00067">
    <property type="entry name" value="p450"/>
    <property type="match status" value="1"/>
</dbReference>
<evidence type="ECO:0000256" key="4">
    <source>
        <dbReference type="ARBA" id="ARBA00023033"/>
    </source>
</evidence>
<dbReference type="PRINTS" id="PR00385">
    <property type="entry name" value="P450"/>
</dbReference>
<dbReference type="Gene3D" id="1.10.630.10">
    <property type="entry name" value="Cytochrome P450"/>
    <property type="match status" value="1"/>
</dbReference>
<dbReference type="Proteomes" id="UP001642540">
    <property type="component" value="Unassembled WGS sequence"/>
</dbReference>
<gene>
    <name evidence="6" type="ORF">ODALV1_LOCUS29106</name>
</gene>
<accession>A0ABP1S2Q7</accession>
<sequence>MSLLLSVGLFISAFLATTWYIYQHYHRKHKNYPPGPIPWPFLGNVLQVDGKHIYISFMEWSKTYGKIMSVKLGFHRALVINDPKMSREMFGDLTFSGRPQAYFVTVLSGGCNGILVSEGNVWEAQRRFTLRHLRDFGFGKNIMQDLIMDNAQEVITWMRQEAGHPLPDLQRRLSLAVLNSLWTIISGQRYSQNDPHLKALLDSIQEGAIAITRHPFLIVAPWIRHILPTISGYTKFQKVVDKMIGFFRDTIEEHKQSMVDGEPRDFIDSYLKEMKRTRDRTSSFYKDAGEQNLRAVVGDLFQAGSETTAITLTWSILFLMTHQDAQRKLQKEIDHVIGQSRSPVLKDRLKMPYTEAVILEVSRMASVIPLGVFHSALVDTYFHDFYIPKGTWIWTNQYAIHMDPHVWGDPENFHPERFLSKDGKTVLRTHESWMPFSTGKRQCPGESLARDSLFLFITSIFQKFTAVPEPNSPIPDILDSDDAFFRGPKPFSVIMKERVILSSPIIITVGE</sequence>
<evidence type="ECO:0000256" key="3">
    <source>
        <dbReference type="ARBA" id="ARBA00023004"/>
    </source>
</evidence>
<dbReference type="PROSITE" id="PS00086">
    <property type="entry name" value="CYTOCHROME_P450"/>
    <property type="match status" value="1"/>
</dbReference>
<dbReference type="PANTHER" id="PTHR24300">
    <property type="entry name" value="CYTOCHROME P450 508A4-RELATED"/>
    <property type="match status" value="1"/>
</dbReference>
<protein>
    <recommendedName>
        <fullName evidence="8">Methyl farnesoate epoxidase</fullName>
    </recommendedName>
</protein>
<keyword evidence="2 5" id="KW-0479">Metal-binding</keyword>
<dbReference type="PRINTS" id="PR00463">
    <property type="entry name" value="EP450I"/>
</dbReference>
<dbReference type="PANTHER" id="PTHR24300:SF403">
    <property type="entry name" value="CYTOCHROME P450 306A1"/>
    <property type="match status" value="1"/>
</dbReference>
<comment type="caution">
    <text evidence="6">The sequence shown here is derived from an EMBL/GenBank/DDBJ whole genome shotgun (WGS) entry which is preliminary data.</text>
</comment>
<comment type="similarity">
    <text evidence="1 5">Belongs to the cytochrome P450 family.</text>
</comment>
<dbReference type="InterPro" id="IPR002401">
    <property type="entry name" value="Cyt_P450_E_grp-I"/>
</dbReference>
<reference evidence="6 7" key="1">
    <citation type="submission" date="2024-08" db="EMBL/GenBank/DDBJ databases">
        <authorList>
            <person name="Cucini C."/>
            <person name="Frati F."/>
        </authorList>
    </citation>
    <scope>NUCLEOTIDE SEQUENCE [LARGE SCALE GENOMIC DNA]</scope>
</reference>
<dbReference type="SUPFAM" id="SSF48264">
    <property type="entry name" value="Cytochrome P450"/>
    <property type="match status" value="1"/>
</dbReference>
<proteinExistence type="inferred from homology"/>
<dbReference type="EMBL" id="CAXLJM020000148">
    <property type="protein sequence ID" value="CAL8142621.1"/>
    <property type="molecule type" value="Genomic_DNA"/>
</dbReference>
<dbReference type="InterPro" id="IPR001128">
    <property type="entry name" value="Cyt_P450"/>
</dbReference>
<keyword evidence="3 5" id="KW-0408">Iron</keyword>
<dbReference type="InterPro" id="IPR017972">
    <property type="entry name" value="Cyt_P450_CS"/>
</dbReference>
<keyword evidence="5" id="KW-0560">Oxidoreductase</keyword>
<evidence type="ECO:0008006" key="8">
    <source>
        <dbReference type="Google" id="ProtNLM"/>
    </source>
</evidence>
<keyword evidence="5" id="KW-0349">Heme</keyword>
<evidence type="ECO:0000256" key="2">
    <source>
        <dbReference type="ARBA" id="ARBA00022723"/>
    </source>
</evidence>
<organism evidence="6 7">
    <name type="scientific">Orchesella dallaii</name>
    <dbReference type="NCBI Taxonomy" id="48710"/>
    <lineage>
        <taxon>Eukaryota</taxon>
        <taxon>Metazoa</taxon>
        <taxon>Ecdysozoa</taxon>
        <taxon>Arthropoda</taxon>
        <taxon>Hexapoda</taxon>
        <taxon>Collembola</taxon>
        <taxon>Entomobryomorpha</taxon>
        <taxon>Entomobryoidea</taxon>
        <taxon>Orchesellidae</taxon>
        <taxon>Orchesellinae</taxon>
        <taxon>Orchesella</taxon>
    </lineage>
</organism>
<evidence type="ECO:0000313" key="6">
    <source>
        <dbReference type="EMBL" id="CAL8142621.1"/>
    </source>
</evidence>
<dbReference type="InterPro" id="IPR036396">
    <property type="entry name" value="Cyt_P450_sf"/>
</dbReference>
<name>A0ABP1S2Q7_9HEXA</name>
<dbReference type="InterPro" id="IPR050182">
    <property type="entry name" value="Cytochrome_P450_fam2"/>
</dbReference>
<evidence type="ECO:0000313" key="7">
    <source>
        <dbReference type="Proteomes" id="UP001642540"/>
    </source>
</evidence>
<evidence type="ECO:0000256" key="1">
    <source>
        <dbReference type="ARBA" id="ARBA00010617"/>
    </source>
</evidence>